<reference evidence="9 10" key="1">
    <citation type="submission" date="2016-12" db="EMBL/GenBank/DDBJ databases">
        <authorList>
            <person name="Song W.-J."/>
            <person name="Kurnit D.M."/>
        </authorList>
    </citation>
    <scope>NUCLEOTIDE SEQUENCE [LARGE SCALE GENOMIC DNA]</scope>
    <source>
        <strain evidence="9 10">IMCC3135</strain>
    </source>
</reference>
<feature type="domain" description="FMN hydroxy acid dehydrogenase" evidence="8">
    <location>
        <begin position="14"/>
        <end position="374"/>
    </location>
</feature>
<dbReference type="FunFam" id="3.20.20.70:FF:000029">
    <property type="entry name" value="L-lactate dehydrogenase"/>
    <property type="match status" value="1"/>
</dbReference>
<protein>
    <submittedName>
        <fullName evidence="9">4-hydroxymandelate oxidase</fullName>
        <ecNumber evidence="9">1.1.3.46</ecNumber>
    </submittedName>
</protein>
<dbReference type="InterPro" id="IPR037396">
    <property type="entry name" value="FMN_HAD"/>
</dbReference>
<evidence type="ECO:0000256" key="6">
    <source>
        <dbReference type="PIRSR" id="PIRSR000138-1"/>
    </source>
</evidence>
<feature type="binding site" evidence="7">
    <location>
        <begin position="93"/>
        <end position="95"/>
    </location>
    <ligand>
        <name>FMN</name>
        <dbReference type="ChEBI" id="CHEBI:58210"/>
    </ligand>
</feature>
<feature type="binding site" evidence="7">
    <location>
        <position position="272"/>
    </location>
    <ligand>
        <name>glyoxylate</name>
        <dbReference type="ChEBI" id="CHEBI:36655"/>
    </ligand>
</feature>
<evidence type="ECO:0000259" key="8">
    <source>
        <dbReference type="PROSITE" id="PS51349"/>
    </source>
</evidence>
<evidence type="ECO:0000256" key="2">
    <source>
        <dbReference type="ARBA" id="ARBA00022630"/>
    </source>
</evidence>
<feature type="binding site" evidence="7">
    <location>
        <position position="269"/>
    </location>
    <ligand>
        <name>glyoxylate</name>
        <dbReference type="ChEBI" id="CHEBI:36655"/>
    </ligand>
</feature>
<dbReference type="Pfam" id="PF01070">
    <property type="entry name" value="FMN_dh"/>
    <property type="match status" value="1"/>
</dbReference>
<dbReference type="RefSeq" id="WP_088920151.1">
    <property type="nucleotide sequence ID" value="NZ_CP018632.1"/>
</dbReference>
<evidence type="ECO:0000256" key="7">
    <source>
        <dbReference type="PIRSR" id="PIRSR000138-2"/>
    </source>
</evidence>
<keyword evidence="10" id="KW-1185">Reference proteome</keyword>
<dbReference type="PANTHER" id="PTHR10578">
    <property type="entry name" value="S -2-HYDROXY-ACID OXIDASE-RELATED"/>
    <property type="match status" value="1"/>
</dbReference>
<dbReference type="GO" id="GO:0016614">
    <property type="term" value="F:oxidoreductase activity, acting on CH-OH group of donors"/>
    <property type="evidence" value="ECO:0007669"/>
    <property type="project" value="UniProtKB-ARBA"/>
</dbReference>
<feature type="binding site" evidence="7">
    <location>
        <position position="143"/>
    </location>
    <ligand>
        <name>FMN</name>
        <dbReference type="ChEBI" id="CHEBI:58210"/>
    </ligand>
</feature>
<feature type="binding site" evidence="7">
    <location>
        <begin position="300"/>
        <end position="304"/>
    </location>
    <ligand>
        <name>FMN</name>
        <dbReference type="ChEBI" id="CHEBI:58210"/>
    </ligand>
</feature>
<feature type="binding site" evidence="7">
    <location>
        <position position="122"/>
    </location>
    <ligand>
        <name>FMN</name>
        <dbReference type="ChEBI" id="CHEBI:58210"/>
    </ligand>
</feature>
<feature type="binding site" evidence="7">
    <location>
        <position position="171"/>
    </location>
    <ligand>
        <name>FMN</name>
        <dbReference type="ChEBI" id="CHEBI:58210"/>
    </ligand>
</feature>
<evidence type="ECO:0000313" key="9">
    <source>
        <dbReference type="EMBL" id="ASJ75211.1"/>
    </source>
</evidence>
<dbReference type="GO" id="GO:0010181">
    <property type="term" value="F:FMN binding"/>
    <property type="evidence" value="ECO:0007669"/>
    <property type="project" value="InterPro"/>
</dbReference>
<feature type="binding site" evidence="7">
    <location>
        <position position="245"/>
    </location>
    <ligand>
        <name>FMN</name>
        <dbReference type="ChEBI" id="CHEBI:58210"/>
    </ligand>
</feature>
<evidence type="ECO:0000256" key="1">
    <source>
        <dbReference type="ARBA" id="ARBA00001917"/>
    </source>
</evidence>
<dbReference type="Gene3D" id="3.20.20.70">
    <property type="entry name" value="Aldolase class I"/>
    <property type="match status" value="1"/>
</dbReference>
<dbReference type="InterPro" id="IPR000262">
    <property type="entry name" value="FMN-dep_DH"/>
</dbReference>
<evidence type="ECO:0000256" key="4">
    <source>
        <dbReference type="ARBA" id="ARBA00023002"/>
    </source>
</evidence>
<feature type="active site" description="Proton acceptor" evidence="6">
    <location>
        <position position="269"/>
    </location>
</feature>
<proteinExistence type="inferred from homology"/>
<dbReference type="Proteomes" id="UP000250079">
    <property type="component" value="Chromosome"/>
</dbReference>
<dbReference type="KEGG" id="gai:IMCC3135_25780"/>
<evidence type="ECO:0000313" key="10">
    <source>
        <dbReference type="Proteomes" id="UP000250079"/>
    </source>
</evidence>
<feature type="binding site" evidence="7">
    <location>
        <position position="145"/>
    </location>
    <ligand>
        <name>glyoxylate</name>
        <dbReference type="ChEBI" id="CHEBI:36655"/>
    </ligand>
</feature>
<dbReference type="CDD" id="cd02809">
    <property type="entry name" value="alpha_hydroxyacid_oxid_FMN"/>
    <property type="match status" value="1"/>
</dbReference>
<keyword evidence="3 7" id="KW-0288">FMN</keyword>
<dbReference type="PROSITE" id="PS51349">
    <property type="entry name" value="FMN_HYDROXY_ACID_DH_2"/>
    <property type="match status" value="1"/>
</dbReference>
<accession>A0A2Z2NZ64</accession>
<dbReference type="InterPro" id="IPR013785">
    <property type="entry name" value="Aldolase_TIM"/>
</dbReference>
<feature type="binding site" evidence="7">
    <location>
        <position position="267"/>
    </location>
    <ligand>
        <name>FMN</name>
        <dbReference type="ChEBI" id="CHEBI:58210"/>
    </ligand>
</feature>
<comment type="similarity">
    <text evidence="5">Belongs to the FMN-dependent alpha-hydroxy acid dehydrogenase family.</text>
</comment>
<comment type="cofactor">
    <cofactor evidence="1">
        <name>FMN</name>
        <dbReference type="ChEBI" id="CHEBI:58210"/>
    </cofactor>
</comment>
<keyword evidence="2 7" id="KW-0285">Flavoprotein</keyword>
<keyword evidence="4 9" id="KW-0560">Oxidoreductase</keyword>
<evidence type="ECO:0000256" key="5">
    <source>
        <dbReference type="ARBA" id="ARBA00024042"/>
    </source>
</evidence>
<dbReference type="EC" id="1.1.3.46" evidence="9"/>
<dbReference type="PANTHER" id="PTHR10578:SF143">
    <property type="entry name" value="FMN-DEPENDENT ALPHA-HYDROXY ACID DEHYDROGENASE PB1A11.03"/>
    <property type="match status" value="1"/>
</dbReference>
<evidence type="ECO:0000256" key="3">
    <source>
        <dbReference type="ARBA" id="ARBA00022643"/>
    </source>
</evidence>
<name>A0A2Z2NZ64_9GAMM</name>
<dbReference type="SUPFAM" id="SSF51395">
    <property type="entry name" value="FMN-linked oxidoreductases"/>
    <property type="match status" value="1"/>
</dbReference>
<feature type="binding site" evidence="7">
    <location>
        <position position="40"/>
    </location>
    <ligand>
        <name>glyoxylate</name>
        <dbReference type="ChEBI" id="CHEBI:36655"/>
    </ligand>
</feature>
<dbReference type="EMBL" id="CP018632">
    <property type="protein sequence ID" value="ASJ75211.1"/>
    <property type="molecule type" value="Genomic_DNA"/>
</dbReference>
<feature type="binding site" evidence="7">
    <location>
        <position position="180"/>
    </location>
    <ligand>
        <name>glyoxylate</name>
        <dbReference type="ChEBI" id="CHEBI:36655"/>
    </ligand>
</feature>
<sequence>MRMNPDSPMKSGSVIPPGTVCLEDYERLAREVLPHDVYEYLASGCADDLTLASNRSSFDRWQILPRMLTDCTQGSTELTLLGEKFRHPILLAPVAHQGLVHPDAELATAEAAAIMEAGMIASTLSSVPMEGIANQLQSNKWFQLYFQKDRNGTLDLIRRAEVCGFSALIVTVDVPVNGVRNRVQRSGFRLPEEGSAANLSNQSAPEPIVLEPHESIIFQGLMREAPTWQDIEWLKSQTDMPILLKGILHPADAVRCQELGLQGIVVSNHGGRSLDTVPSTMAMLPLVREAVGKEFPVLLDGGIRRGADVFKALALGADAVLIGRPQVFALAVAGALGVAHMLKLLRDELEITMALAGCPSLARIGREALFDATSYSNELSMRKV</sequence>
<feature type="binding site" evidence="7">
    <location>
        <begin position="323"/>
        <end position="324"/>
    </location>
    <ligand>
        <name>FMN</name>
        <dbReference type="ChEBI" id="CHEBI:58210"/>
    </ligand>
</feature>
<dbReference type="AlphaFoldDB" id="A0A2Z2NZ64"/>
<organism evidence="9 10">
    <name type="scientific">Granulosicoccus antarcticus IMCC3135</name>
    <dbReference type="NCBI Taxonomy" id="1192854"/>
    <lineage>
        <taxon>Bacteria</taxon>
        <taxon>Pseudomonadati</taxon>
        <taxon>Pseudomonadota</taxon>
        <taxon>Gammaproteobacteria</taxon>
        <taxon>Chromatiales</taxon>
        <taxon>Granulosicoccaceae</taxon>
        <taxon>Granulosicoccus</taxon>
    </lineage>
</organism>
<dbReference type="PIRSF" id="PIRSF000138">
    <property type="entry name" value="Al-hdrx_acd_dh"/>
    <property type="match status" value="1"/>
</dbReference>
<gene>
    <name evidence="9" type="primary">hmo</name>
    <name evidence="9" type="ORF">IMCC3135_25780</name>
</gene>
<dbReference type="OrthoDB" id="9770452at2"/>
<dbReference type="InterPro" id="IPR012133">
    <property type="entry name" value="Alpha-hydoxy_acid_DH_FMN"/>
</dbReference>